<organism evidence="2">
    <name type="scientific">marine metagenome</name>
    <dbReference type="NCBI Taxonomy" id="408172"/>
    <lineage>
        <taxon>unclassified sequences</taxon>
        <taxon>metagenomes</taxon>
        <taxon>ecological metagenomes</taxon>
    </lineage>
</organism>
<dbReference type="GO" id="GO:0005506">
    <property type="term" value="F:iron ion binding"/>
    <property type="evidence" value="ECO:0007669"/>
    <property type="project" value="InterPro"/>
</dbReference>
<accession>A0A381VA71</accession>
<feature type="non-terminal residue" evidence="2">
    <location>
        <position position="214"/>
    </location>
</feature>
<dbReference type="InterPro" id="IPR002397">
    <property type="entry name" value="Cyt_P450_B"/>
</dbReference>
<sequence length="214" mass="24670">MNPAKIVVSGLMLGMERLQTGVTYNPLSSRLHRSPYPTYDRLRVRDPVHWSKLAMSWIVTRYDDVDIVLRNPGIFSNERNSYDTPRSLLTLDPPDHTRLRSLVSQAFTPASVHLLSERMDDIVSEILAELDFNSPFDVIESIAYPLPIIVISELLGVRPDDRHSFARWSADIARSIEPTISRNESHRVEQSRDALNQYFSNVIEERRRQPEDDL</sequence>
<dbReference type="GO" id="GO:0016705">
    <property type="term" value="F:oxidoreductase activity, acting on paired donors, with incorporation or reduction of molecular oxygen"/>
    <property type="evidence" value="ECO:0007669"/>
    <property type="project" value="InterPro"/>
</dbReference>
<dbReference type="GO" id="GO:0020037">
    <property type="term" value="F:heme binding"/>
    <property type="evidence" value="ECO:0007669"/>
    <property type="project" value="InterPro"/>
</dbReference>
<dbReference type="InterPro" id="IPR036396">
    <property type="entry name" value="Cyt_P450_sf"/>
</dbReference>
<dbReference type="GO" id="GO:0004497">
    <property type="term" value="F:monooxygenase activity"/>
    <property type="evidence" value="ECO:0007669"/>
    <property type="project" value="InterPro"/>
</dbReference>
<name>A0A381VA71_9ZZZZ</name>
<dbReference type="PANTHER" id="PTHR46696:SF1">
    <property type="entry name" value="CYTOCHROME P450 YJIB-RELATED"/>
    <property type="match status" value="1"/>
</dbReference>
<dbReference type="AlphaFoldDB" id="A0A381VA71"/>
<protein>
    <recommendedName>
        <fullName evidence="3">Cytochrome P450</fullName>
    </recommendedName>
</protein>
<comment type="similarity">
    <text evidence="1">Belongs to the cytochrome P450 family.</text>
</comment>
<evidence type="ECO:0008006" key="3">
    <source>
        <dbReference type="Google" id="ProtNLM"/>
    </source>
</evidence>
<evidence type="ECO:0000256" key="1">
    <source>
        <dbReference type="ARBA" id="ARBA00010617"/>
    </source>
</evidence>
<proteinExistence type="inferred from homology"/>
<dbReference type="SUPFAM" id="SSF48264">
    <property type="entry name" value="Cytochrome P450"/>
    <property type="match status" value="1"/>
</dbReference>
<dbReference type="Gene3D" id="1.10.630.10">
    <property type="entry name" value="Cytochrome P450"/>
    <property type="match status" value="1"/>
</dbReference>
<dbReference type="PRINTS" id="PR00359">
    <property type="entry name" value="BP450"/>
</dbReference>
<gene>
    <name evidence="2" type="ORF">METZ01_LOCUS90113</name>
</gene>
<dbReference type="Gene3D" id="3.30.43.20">
    <property type="match status" value="1"/>
</dbReference>
<dbReference type="PANTHER" id="PTHR46696">
    <property type="entry name" value="P450, PUTATIVE (EUROFUNG)-RELATED"/>
    <property type="match status" value="1"/>
</dbReference>
<reference evidence="2" key="1">
    <citation type="submission" date="2018-05" db="EMBL/GenBank/DDBJ databases">
        <authorList>
            <person name="Lanie J.A."/>
            <person name="Ng W.-L."/>
            <person name="Kazmierczak K.M."/>
            <person name="Andrzejewski T.M."/>
            <person name="Davidsen T.M."/>
            <person name="Wayne K.J."/>
            <person name="Tettelin H."/>
            <person name="Glass J.I."/>
            <person name="Rusch D."/>
            <person name="Podicherti R."/>
            <person name="Tsui H.-C.T."/>
            <person name="Winkler M.E."/>
        </authorList>
    </citation>
    <scope>NUCLEOTIDE SEQUENCE</scope>
</reference>
<dbReference type="EMBL" id="UINC01008271">
    <property type="protein sequence ID" value="SVA37259.1"/>
    <property type="molecule type" value="Genomic_DNA"/>
</dbReference>
<evidence type="ECO:0000313" key="2">
    <source>
        <dbReference type="EMBL" id="SVA37259.1"/>
    </source>
</evidence>